<name>A0A0A8XN67_ARUDO</name>
<proteinExistence type="predicted"/>
<evidence type="ECO:0000313" key="1">
    <source>
        <dbReference type="EMBL" id="JAD14724.1"/>
    </source>
</evidence>
<accession>A0A0A8XN67</accession>
<reference evidence="1" key="1">
    <citation type="submission" date="2014-09" db="EMBL/GenBank/DDBJ databases">
        <authorList>
            <person name="Magalhaes I.L.F."/>
            <person name="Oliveira U."/>
            <person name="Santos F.R."/>
            <person name="Vidigal T.H.D.A."/>
            <person name="Brescovit A.D."/>
            <person name="Santos A.J."/>
        </authorList>
    </citation>
    <scope>NUCLEOTIDE SEQUENCE</scope>
    <source>
        <tissue evidence="1">Shoot tissue taken approximately 20 cm above the soil surface</tissue>
    </source>
</reference>
<dbReference type="AlphaFoldDB" id="A0A0A8XN67"/>
<protein>
    <submittedName>
        <fullName evidence="1">Uncharacterized protein</fullName>
    </submittedName>
</protein>
<dbReference type="PROSITE" id="PS51257">
    <property type="entry name" value="PROKAR_LIPOPROTEIN"/>
    <property type="match status" value="1"/>
</dbReference>
<dbReference type="EMBL" id="GBRH01283171">
    <property type="protein sequence ID" value="JAD14724.1"/>
    <property type="molecule type" value="Transcribed_RNA"/>
</dbReference>
<organism evidence="1">
    <name type="scientific">Arundo donax</name>
    <name type="common">Giant reed</name>
    <name type="synonym">Donax arundinaceus</name>
    <dbReference type="NCBI Taxonomy" id="35708"/>
    <lineage>
        <taxon>Eukaryota</taxon>
        <taxon>Viridiplantae</taxon>
        <taxon>Streptophyta</taxon>
        <taxon>Embryophyta</taxon>
        <taxon>Tracheophyta</taxon>
        <taxon>Spermatophyta</taxon>
        <taxon>Magnoliopsida</taxon>
        <taxon>Liliopsida</taxon>
        <taxon>Poales</taxon>
        <taxon>Poaceae</taxon>
        <taxon>PACMAD clade</taxon>
        <taxon>Arundinoideae</taxon>
        <taxon>Arundineae</taxon>
        <taxon>Arundo</taxon>
    </lineage>
</organism>
<sequence>MSRAATGSTPLTSSSAVSIMGFLSCSQINRT</sequence>
<reference evidence="1" key="2">
    <citation type="journal article" date="2015" name="Data Brief">
        <title>Shoot transcriptome of the giant reed, Arundo donax.</title>
        <authorList>
            <person name="Barrero R.A."/>
            <person name="Guerrero F.D."/>
            <person name="Moolhuijzen P."/>
            <person name="Goolsby J.A."/>
            <person name="Tidwell J."/>
            <person name="Bellgard S.E."/>
            <person name="Bellgard M.I."/>
        </authorList>
    </citation>
    <scope>NUCLEOTIDE SEQUENCE</scope>
    <source>
        <tissue evidence="1">Shoot tissue taken approximately 20 cm above the soil surface</tissue>
    </source>
</reference>